<comment type="caution">
    <text evidence="2">The sequence shown here is derived from an EMBL/GenBank/DDBJ whole genome shotgun (WGS) entry which is preliminary data.</text>
</comment>
<evidence type="ECO:0000256" key="1">
    <source>
        <dbReference type="SAM" id="MobiDB-lite"/>
    </source>
</evidence>
<proteinExistence type="predicted"/>
<protein>
    <submittedName>
        <fullName evidence="2">Phosphosugar isomerase</fullName>
    </submittedName>
</protein>
<accession>A0A5B0SP43</accession>
<evidence type="ECO:0000313" key="3">
    <source>
        <dbReference type="Proteomes" id="UP000323297"/>
    </source>
</evidence>
<name>A0A5B0SP43_9ENTR</name>
<reference evidence="2 3" key="1">
    <citation type="submission" date="2019-08" db="EMBL/GenBank/DDBJ databases">
        <title>Draft genome sequence of Citrobacter portucalensis strain isolated from green turtle.</title>
        <authorList>
            <person name="Fernandes M.R."/>
            <person name="Sellera F.P."/>
            <person name="Goldeberg D.W."/>
            <person name="Costa D.C."/>
            <person name="Lincopan N."/>
        </authorList>
    </citation>
    <scope>NUCLEOTIDE SEQUENCE [LARGE SCALE GENOMIC DNA]</scope>
    <source>
        <strain evidence="2 3">TV06</strain>
    </source>
</reference>
<feature type="region of interest" description="Disordered" evidence="1">
    <location>
        <begin position="38"/>
        <end position="57"/>
    </location>
</feature>
<gene>
    <name evidence="2" type="ORF">D3H66_26545</name>
</gene>
<dbReference type="Proteomes" id="UP000323297">
    <property type="component" value="Unassembled WGS sequence"/>
</dbReference>
<feature type="non-terminal residue" evidence="2">
    <location>
        <position position="1"/>
    </location>
</feature>
<dbReference type="EMBL" id="VTZD01000196">
    <property type="protein sequence ID" value="KAA1139561.1"/>
    <property type="molecule type" value="Genomic_DNA"/>
</dbReference>
<organism evidence="2 3">
    <name type="scientific">Citrobacter portucalensis</name>
    <dbReference type="NCBI Taxonomy" id="1639133"/>
    <lineage>
        <taxon>Bacteria</taxon>
        <taxon>Pseudomonadati</taxon>
        <taxon>Pseudomonadota</taxon>
        <taxon>Gammaproteobacteria</taxon>
        <taxon>Enterobacterales</taxon>
        <taxon>Enterobacteriaceae</taxon>
        <taxon>Citrobacter</taxon>
        <taxon>Citrobacter freundii complex</taxon>
    </lineage>
</organism>
<keyword evidence="2" id="KW-0413">Isomerase</keyword>
<dbReference type="AlphaFoldDB" id="A0A5B0SP43"/>
<sequence>READPLHMLAPTAILLVLAIFDASCACLMRESGYSKEPLLAVPPGGDEGFSMSRGPP</sequence>
<evidence type="ECO:0000313" key="2">
    <source>
        <dbReference type="EMBL" id="KAA1139561.1"/>
    </source>
</evidence>
<dbReference type="GO" id="GO:0016853">
    <property type="term" value="F:isomerase activity"/>
    <property type="evidence" value="ECO:0007669"/>
    <property type="project" value="UniProtKB-KW"/>
</dbReference>